<evidence type="ECO:0000313" key="2">
    <source>
        <dbReference type="EMBL" id="JAH27578.1"/>
    </source>
</evidence>
<protein>
    <submittedName>
        <fullName evidence="2">Uncharacterized protein</fullName>
    </submittedName>
</protein>
<proteinExistence type="predicted"/>
<reference evidence="2" key="2">
    <citation type="journal article" date="2015" name="Fish Shellfish Immunol.">
        <title>Early steps in the European eel (Anguilla anguilla)-Vibrio vulnificus interaction in the gills: Role of the RtxA13 toxin.</title>
        <authorList>
            <person name="Callol A."/>
            <person name="Pajuelo D."/>
            <person name="Ebbesson L."/>
            <person name="Teles M."/>
            <person name="MacKenzie S."/>
            <person name="Amaro C."/>
        </authorList>
    </citation>
    <scope>NUCLEOTIDE SEQUENCE</scope>
</reference>
<reference evidence="2" key="1">
    <citation type="submission" date="2014-11" db="EMBL/GenBank/DDBJ databases">
        <authorList>
            <person name="Amaro Gonzalez C."/>
        </authorList>
    </citation>
    <scope>NUCLEOTIDE SEQUENCE</scope>
</reference>
<accession>A0A0E9RGU4</accession>
<sequence>MHKQIHTAKTQKTRRTPFTKTS</sequence>
<name>A0A0E9RGU4_ANGAN</name>
<organism evidence="2">
    <name type="scientific">Anguilla anguilla</name>
    <name type="common">European freshwater eel</name>
    <name type="synonym">Muraena anguilla</name>
    <dbReference type="NCBI Taxonomy" id="7936"/>
    <lineage>
        <taxon>Eukaryota</taxon>
        <taxon>Metazoa</taxon>
        <taxon>Chordata</taxon>
        <taxon>Craniata</taxon>
        <taxon>Vertebrata</taxon>
        <taxon>Euteleostomi</taxon>
        <taxon>Actinopterygii</taxon>
        <taxon>Neopterygii</taxon>
        <taxon>Teleostei</taxon>
        <taxon>Anguilliformes</taxon>
        <taxon>Anguillidae</taxon>
        <taxon>Anguilla</taxon>
    </lineage>
</organism>
<evidence type="ECO:0000256" key="1">
    <source>
        <dbReference type="SAM" id="MobiDB-lite"/>
    </source>
</evidence>
<dbReference type="EMBL" id="GBXM01080999">
    <property type="protein sequence ID" value="JAH27578.1"/>
    <property type="molecule type" value="Transcribed_RNA"/>
</dbReference>
<dbReference type="AlphaFoldDB" id="A0A0E9RGU4"/>
<feature type="region of interest" description="Disordered" evidence="1">
    <location>
        <begin position="1"/>
        <end position="22"/>
    </location>
</feature>